<dbReference type="GO" id="GO:0004165">
    <property type="term" value="F:delta(3)-delta(2)-enoyl-CoA isomerase activity"/>
    <property type="evidence" value="ECO:0007669"/>
    <property type="project" value="UniProtKB-ARBA"/>
</dbReference>
<feature type="transmembrane region" description="Helical" evidence="4">
    <location>
        <begin position="101"/>
        <end position="125"/>
    </location>
</feature>
<keyword evidence="2" id="KW-0576">Peroxisome</keyword>
<keyword evidence="4" id="KW-1133">Transmembrane helix</keyword>
<organism evidence="5 6">
    <name type="scientific">Pristionchus pacificus</name>
    <name type="common">Parasitic nematode worm</name>
    <dbReference type="NCBI Taxonomy" id="54126"/>
    <lineage>
        <taxon>Eukaryota</taxon>
        <taxon>Metazoa</taxon>
        <taxon>Ecdysozoa</taxon>
        <taxon>Nematoda</taxon>
        <taxon>Chromadorea</taxon>
        <taxon>Rhabditida</taxon>
        <taxon>Rhabditina</taxon>
        <taxon>Diplogasteromorpha</taxon>
        <taxon>Diplogasteroidea</taxon>
        <taxon>Neodiplogasteridae</taxon>
        <taxon>Pristionchus</taxon>
    </lineage>
</organism>
<dbReference type="Gene3D" id="3.90.226.10">
    <property type="entry name" value="2-enoyl-CoA Hydratase, Chain A, domain 1"/>
    <property type="match status" value="1"/>
</dbReference>
<dbReference type="InterPro" id="IPR029045">
    <property type="entry name" value="ClpP/crotonase-like_dom_sf"/>
</dbReference>
<keyword evidence="6" id="KW-1185">Reference proteome</keyword>
<accession>A0A8R1Z668</accession>
<evidence type="ECO:0000256" key="2">
    <source>
        <dbReference type="ARBA" id="ARBA00023140"/>
    </source>
</evidence>
<evidence type="ECO:0000313" key="5">
    <source>
        <dbReference type="EnsemblMetazoa" id="PPA47170.1"/>
    </source>
</evidence>
<dbReference type="InterPro" id="IPR051053">
    <property type="entry name" value="ECH/Chromodomain_protein"/>
</dbReference>
<reference evidence="6" key="1">
    <citation type="journal article" date="2008" name="Nat. Genet.">
        <title>The Pristionchus pacificus genome provides a unique perspective on nematode lifestyle and parasitism.</title>
        <authorList>
            <person name="Dieterich C."/>
            <person name="Clifton S.W."/>
            <person name="Schuster L.N."/>
            <person name="Chinwalla A."/>
            <person name="Delehaunty K."/>
            <person name="Dinkelacker I."/>
            <person name="Fulton L."/>
            <person name="Fulton R."/>
            <person name="Godfrey J."/>
            <person name="Minx P."/>
            <person name="Mitreva M."/>
            <person name="Roeseler W."/>
            <person name="Tian H."/>
            <person name="Witte H."/>
            <person name="Yang S.P."/>
            <person name="Wilson R.K."/>
            <person name="Sommer R.J."/>
        </authorList>
    </citation>
    <scope>NUCLEOTIDE SEQUENCE [LARGE SCALE GENOMIC DNA]</scope>
    <source>
        <strain evidence="6">PS312</strain>
    </source>
</reference>
<dbReference type="CDD" id="cd06558">
    <property type="entry name" value="crotonase-like"/>
    <property type="match status" value="1"/>
</dbReference>
<dbReference type="PANTHER" id="PTHR43684">
    <property type="match status" value="1"/>
</dbReference>
<evidence type="ECO:0000256" key="4">
    <source>
        <dbReference type="SAM" id="Phobius"/>
    </source>
</evidence>
<dbReference type="PANTHER" id="PTHR43684:SF1">
    <property type="entry name" value="ENOYL-COA DELTA ISOMERASE 2"/>
    <property type="match status" value="1"/>
</dbReference>
<keyword evidence="4" id="KW-0812">Transmembrane</keyword>
<evidence type="ECO:0000256" key="3">
    <source>
        <dbReference type="ARBA" id="ARBA00023235"/>
    </source>
</evidence>
<dbReference type="OrthoDB" id="409763at2759"/>
<comment type="subcellular location">
    <subcellularLocation>
        <location evidence="1">Peroxisome</location>
    </subcellularLocation>
</comment>
<dbReference type="InterPro" id="IPR001753">
    <property type="entry name" value="Enoyl-CoA_hydra/iso"/>
</dbReference>
<proteinExistence type="predicted"/>
<evidence type="ECO:0000256" key="1">
    <source>
        <dbReference type="ARBA" id="ARBA00004275"/>
    </source>
</evidence>
<dbReference type="AlphaFoldDB" id="A0A8R1Z668"/>
<name>A0A8R1Z668_PRIPA</name>
<dbReference type="EnsemblMetazoa" id="PPA47170.1">
    <property type="protein sequence ID" value="PPA47170.1"/>
    <property type="gene ID" value="WBGene00305033"/>
</dbReference>
<sequence>MDDITDEMRTEVKGTAFWITIDNPKRANALSVQIYEELIRAFDAANAHEDTIITVMIGEGKYYSSGKDLNPKEMATHDHANLDIEAGYSRFIRRIIMHRKVLIGLVSGPVMGIAYTTVGLFDYVVCADSTYFLCPFTTIGVCCEGVSSAMEMLLFNEPMTAEQALRRGYASKIFPKDEFVQKATQLVEKFSKLPKYVGSIIPFEYAGLKGAT</sequence>
<keyword evidence="3" id="KW-0413">Isomerase</keyword>
<evidence type="ECO:0008006" key="7">
    <source>
        <dbReference type="Google" id="ProtNLM"/>
    </source>
</evidence>
<dbReference type="Proteomes" id="UP000005239">
    <property type="component" value="Unassembled WGS sequence"/>
</dbReference>
<reference evidence="5" key="2">
    <citation type="submission" date="2022-06" db="UniProtKB">
        <authorList>
            <consortium name="EnsemblMetazoa"/>
        </authorList>
    </citation>
    <scope>IDENTIFICATION</scope>
    <source>
        <strain evidence="5">PS312</strain>
    </source>
</reference>
<protein>
    <recommendedName>
        <fullName evidence="7">Ech-3</fullName>
    </recommendedName>
</protein>
<dbReference type="SUPFAM" id="SSF52096">
    <property type="entry name" value="ClpP/crotonase"/>
    <property type="match status" value="1"/>
</dbReference>
<keyword evidence="4" id="KW-0472">Membrane</keyword>
<gene>
    <name evidence="5" type="primary">WBGene00305033</name>
</gene>
<dbReference type="GO" id="GO:0005777">
    <property type="term" value="C:peroxisome"/>
    <property type="evidence" value="ECO:0007669"/>
    <property type="project" value="UniProtKB-SubCell"/>
</dbReference>
<evidence type="ECO:0000313" key="6">
    <source>
        <dbReference type="Proteomes" id="UP000005239"/>
    </source>
</evidence>
<dbReference type="Pfam" id="PF00378">
    <property type="entry name" value="ECH_1"/>
    <property type="match status" value="1"/>
</dbReference>